<dbReference type="Proteomes" id="UP001345219">
    <property type="component" value="Chromosome 2"/>
</dbReference>
<organism evidence="2 3">
    <name type="scientific">Trapa incisa</name>
    <dbReference type="NCBI Taxonomy" id="236973"/>
    <lineage>
        <taxon>Eukaryota</taxon>
        <taxon>Viridiplantae</taxon>
        <taxon>Streptophyta</taxon>
        <taxon>Embryophyta</taxon>
        <taxon>Tracheophyta</taxon>
        <taxon>Spermatophyta</taxon>
        <taxon>Magnoliopsida</taxon>
        <taxon>eudicotyledons</taxon>
        <taxon>Gunneridae</taxon>
        <taxon>Pentapetalae</taxon>
        <taxon>rosids</taxon>
        <taxon>malvids</taxon>
        <taxon>Myrtales</taxon>
        <taxon>Lythraceae</taxon>
        <taxon>Trapa</taxon>
    </lineage>
</organism>
<dbReference type="AlphaFoldDB" id="A0AAN7JV51"/>
<evidence type="ECO:0000313" key="2">
    <source>
        <dbReference type="EMBL" id="KAK4753922.1"/>
    </source>
</evidence>
<keyword evidence="3" id="KW-1185">Reference proteome</keyword>
<evidence type="ECO:0000256" key="1">
    <source>
        <dbReference type="SAM" id="MobiDB-lite"/>
    </source>
</evidence>
<proteinExistence type="predicted"/>
<evidence type="ECO:0000313" key="3">
    <source>
        <dbReference type="Proteomes" id="UP001345219"/>
    </source>
</evidence>
<sequence length="219" mass="24033">METPRRKRTCTVGRWWCLTTAADSIRWASPEILIPTLSSPTASSGLSPPRSLLPQSLFPPQRHPLWLHLPLTSHLQPSDSDDAQSTAVTSSTRISSGKYGRTSSPLTSATEPCILLPPPNLPATHAPLHQTRYPLPSLRGLQLQVSLHLRLPVPCPPLQANVPPSGLASKTHPVQPRSRLRKPHRLNSCFRYVAATCLSGCHCLAKGNCDLCPSFENWR</sequence>
<name>A0AAN7JV51_9MYRT</name>
<comment type="caution">
    <text evidence="2">The sequence shown here is derived from an EMBL/GenBank/DDBJ whole genome shotgun (WGS) entry which is preliminary data.</text>
</comment>
<gene>
    <name evidence="2" type="ORF">SAY87_002026</name>
</gene>
<dbReference type="EMBL" id="JAXIOK010000015">
    <property type="protein sequence ID" value="KAK4753922.1"/>
    <property type="molecule type" value="Genomic_DNA"/>
</dbReference>
<protein>
    <submittedName>
        <fullName evidence="2">Uncharacterized protein</fullName>
    </submittedName>
</protein>
<accession>A0AAN7JV51</accession>
<feature type="region of interest" description="Disordered" evidence="1">
    <location>
        <begin position="76"/>
        <end position="105"/>
    </location>
</feature>
<reference evidence="2 3" key="1">
    <citation type="journal article" date="2023" name="Hortic Res">
        <title>Pangenome of water caltrop reveals structural variations and asymmetric subgenome divergence after allopolyploidization.</title>
        <authorList>
            <person name="Zhang X."/>
            <person name="Chen Y."/>
            <person name="Wang L."/>
            <person name="Yuan Y."/>
            <person name="Fang M."/>
            <person name="Shi L."/>
            <person name="Lu R."/>
            <person name="Comes H.P."/>
            <person name="Ma Y."/>
            <person name="Chen Y."/>
            <person name="Huang G."/>
            <person name="Zhou Y."/>
            <person name="Zheng Z."/>
            <person name="Qiu Y."/>
        </authorList>
    </citation>
    <scope>NUCLEOTIDE SEQUENCE [LARGE SCALE GENOMIC DNA]</scope>
    <source>
        <tissue evidence="2">Roots</tissue>
    </source>
</reference>